<gene>
    <name evidence="2" type="ORF">NDU88_003978</name>
</gene>
<accession>A0AAV7UFL4</accession>
<feature type="compositionally biased region" description="Low complexity" evidence="1">
    <location>
        <begin position="83"/>
        <end position="106"/>
    </location>
</feature>
<dbReference type="AlphaFoldDB" id="A0AAV7UFL4"/>
<evidence type="ECO:0000256" key="1">
    <source>
        <dbReference type="SAM" id="MobiDB-lite"/>
    </source>
</evidence>
<dbReference type="EMBL" id="JANPWB010000005">
    <property type="protein sequence ID" value="KAJ1187199.1"/>
    <property type="molecule type" value="Genomic_DNA"/>
</dbReference>
<feature type="compositionally biased region" description="Pro residues" evidence="1">
    <location>
        <begin position="56"/>
        <end position="69"/>
    </location>
</feature>
<proteinExistence type="predicted"/>
<evidence type="ECO:0000313" key="3">
    <source>
        <dbReference type="Proteomes" id="UP001066276"/>
    </source>
</evidence>
<organism evidence="2 3">
    <name type="scientific">Pleurodeles waltl</name>
    <name type="common">Iberian ribbed newt</name>
    <dbReference type="NCBI Taxonomy" id="8319"/>
    <lineage>
        <taxon>Eukaryota</taxon>
        <taxon>Metazoa</taxon>
        <taxon>Chordata</taxon>
        <taxon>Craniata</taxon>
        <taxon>Vertebrata</taxon>
        <taxon>Euteleostomi</taxon>
        <taxon>Amphibia</taxon>
        <taxon>Batrachia</taxon>
        <taxon>Caudata</taxon>
        <taxon>Salamandroidea</taxon>
        <taxon>Salamandridae</taxon>
        <taxon>Pleurodelinae</taxon>
        <taxon>Pleurodeles</taxon>
    </lineage>
</organism>
<dbReference type="Proteomes" id="UP001066276">
    <property type="component" value="Chromosome 3_1"/>
</dbReference>
<feature type="region of interest" description="Disordered" evidence="1">
    <location>
        <begin position="1"/>
        <end position="108"/>
    </location>
</feature>
<feature type="region of interest" description="Disordered" evidence="1">
    <location>
        <begin position="121"/>
        <end position="166"/>
    </location>
</feature>
<name>A0AAV7UFL4_PLEWA</name>
<comment type="caution">
    <text evidence="2">The sequence shown here is derived from an EMBL/GenBank/DDBJ whole genome shotgun (WGS) entry which is preliminary data.</text>
</comment>
<feature type="compositionally biased region" description="Basic and acidic residues" evidence="1">
    <location>
        <begin position="8"/>
        <end position="18"/>
    </location>
</feature>
<keyword evidence="3" id="KW-1185">Reference proteome</keyword>
<feature type="compositionally biased region" description="Pro residues" evidence="1">
    <location>
        <begin position="38"/>
        <end position="48"/>
    </location>
</feature>
<feature type="compositionally biased region" description="Low complexity" evidence="1">
    <location>
        <begin position="23"/>
        <end position="37"/>
    </location>
</feature>
<sequence>MNRCHGHWRSDTADRSTLSEHPTSTAAQDTAASSTLSEPPPAQPPRTPSPAARSVSPPPALQLRTPPPAARSVSPHQHRCPMSAASTAATEAAASTASSHATSCASGPTADMAAIPSGNSYEAGGQFQGPGQLPCCPTVSGVSDPLPQSLAGGSTLGTKPPPEPVENDIHYLCPWQDEALWAQSPLQNQWRLLST</sequence>
<evidence type="ECO:0000313" key="2">
    <source>
        <dbReference type="EMBL" id="KAJ1187199.1"/>
    </source>
</evidence>
<protein>
    <submittedName>
        <fullName evidence="2">Uncharacterized protein</fullName>
    </submittedName>
</protein>
<reference evidence="2" key="1">
    <citation type="journal article" date="2022" name="bioRxiv">
        <title>Sequencing and chromosome-scale assembly of the giantPleurodeles waltlgenome.</title>
        <authorList>
            <person name="Brown T."/>
            <person name="Elewa A."/>
            <person name="Iarovenko S."/>
            <person name="Subramanian E."/>
            <person name="Araus A.J."/>
            <person name="Petzold A."/>
            <person name="Susuki M."/>
            <person name="Suzuki K.-i.T."/>
            <person name="Hayashi T."/>
            <person name="Toyoda A."/>
            <person name="Oliveira C."/>
            <person name="Osipova E."/>
            <person name="Leigh N.D."/>
            <person name="Simon A."/>
            <person name="Yun M.H."/>
        </authorList>
    </citation>
    <scope>NUCLEOTIDE SEQUENCE</scope>
    <source>
        <strain evidence="2">20211129_DDA</strain>
        <tissue evidence="2">Liver</tissue>
    </source>
</reference>